<dbReference type="AlphaFoldDB" id="A0A220S2N6"/>
<dbReference type="EMBL" id="CP022278">
    <property type="protein sequence ID" value="ASK27702.1"/>
    <property type="molecule type" value="Genomic_DNA"/>
</dbReference>
<dbReference type="InterPro" id="IPR006283">
    <property type="entry name" value="ThiL-like"/>
</dbReference>
<name>A0A220S2N6_9NEIS</name>
<protein>
    <submittedName>
        <fullName evidence="1">Uncharacterized protein</fullName>
    </submittedName>
</protein>
<dbReference type="GO" id="GO:0009030">
    <property type="term" value="F:thiamine-phosphate kinase activity"/>
    <property type="evidence" value="ECO:0007669"/>
    <property type="project" value="InterPro"/>
</dbReference>
<dbReference type="Gene3D" id="3.90.650.10">
    <property type="entry name" value="PurM-like C-terminal domain"/>
    <property type="match status" value="1"/>
</dbReference>
<evidence type="ECO:0000313" key="1">
    <source>
        <dbReference type="EMBL" id="ASK27702.1"/>
    </source>
</evidence>
<dbReference type="OrthoDB" id="9802811at2"/>
<accession>A0A220S2N6</accession>
<dbReference type="Proteomes" id="UP000198238">
    <property type="component" value="Chromosome"/>
</dbReference>
<dbReference type="Pfam" id="PF02769">
    <property type="entry name" value="AIRS_C"/>
    <property type="match status" value="1"/>
</dbReference>
<dbReference type="PANTHER" id="PTHR30270:SF0">
    <property type="entry name" value="THIAMINE-MONOPHOSPHATE KINASE"/>
    <property type="match status" value="1"/>
</dbReference>
<dbReference type="SUPFAM" id="SSF56042">
    <property type="entry name" value="PurM C-terminal domain-like"/>
    <property type="match status" value="1"/>
</dbReference>
<organism evidence="1 2">
    <name type="scientific">Neisseria chenwenguii</name>
    <dbReference type="NCBI Taxonomy" id="1853278"/>
    <lineage>
        <taxon>Bacteria</taxon>
        <taxon>Pseudomonadati</taxon>
        <taxon>Pseudomonadota</taxon>
        <taxon>Betaproteobacteria</taxon>
        <taxon>Neisseriales</taxon>
        <taxon>Neisseriaceae</taxon>
        <taxon>Neisseria</taxon>
    </lineage>
</organism>
<dbReference type="PANTHER" id="PTHR30270">
    <property type="entry name" value="THIAMINE-MONOPHOSPHATE KINASE"/>
    <property type="match status" value="1"/>
</dbReference>
<sequence>MPRVALSGAILPFAHAALDVSDGLAQDLGHILNASGVGAEIWTERLPTLPALKTALTAEQWFACTLAGGDDYELVFTAPASYREAVSAAAERSATPVARIGKINGTGRLKILDSDGREIKLTHLGFDHFG</sequence>
<gene>
    <name evidence="1" type="ORF">BG910_08095</name>
</gene>
<keyword evidence="2" id="KW-1185">Reference proteome</keyword>
<reference evidence="1 2" key="1">
    <citation type="submission" date="2017-06" db="EMBL/GenBank/DDBJ databases">
        <title>Neisseria chenwenguii sp. nov., isolated from the intestinal contents of Tibetan Plateau Pika in Yushu, Qinghai Province, China.</title>
        <authorList>
            <person name="Zhang G."/>
        </authorList>
    </citation>
    <scope>NUCLEOTIDE SEQUENCE [LARGE SCALE GENOMIC DNA]</scope>
    <source>
        <strain evidence="1 2">10023</strain>
    </source>
</reference>
<dbReference type="InterPro" id="IPR036676">
    <property type="entry name" value="PurM-like_C_sf"/>
</dbReference>
<proteinExistence type="predicted"/>
<dbReference type="InterPro" id="IPR010918">
    <property type="entry name" value="PurM-like_C_dom"/>
</dbReference>
<evidence type="ECO:0000313" key="2">
    <source>
        <dbReference type="Proteomes" id="UP000198238"/>
    </source>
</evidence>
<dbReference type="KEGG" id="nei:BG910_08095"/>
<dbReference type="GO" id="GO:0009228">
    <property type="term" value="P:thiamine biosynthetic process"/>
    <property type="evidence" value="ECO:0007669"/>
    <property type="project" value="InterPro"/>
</dbReference>